<reference evidence="4" key="1">
    <citation type="journal article" date="2020" name="bioRxiv">
        <title>A rank-normalized archaeal taxonomy based on genome phylogeny resolves widespread incomplete and uneven classifications.</title>
        <authorList>
            <person name="Rinke C."/>
            <person name="Chuvochina M."/>
            <person name="Mussig A.J."/>
            <person name="Chaumeil P.-A."/>
            <person name="Waite D.W."/>
            <person name="Whitman W.B."/>
            <person name="Parks D.H."/>
            <person name="Hugenholtz P."/>
        </authorList>
    </citation>
    <scope>NUCLEOTIDE SEQUENCE [LARGE SCALE GENOMIC DNA]</scope>
</reference>
<reference evidence="3" key="2">
    <citation type="submission" date="2021-03" db="EMBL/GenBank/DDBJ databases">
        <authorList>
            <person name="Jaffe A."/>
        </authorList>
    </citation>
    <scope>NUCLEOTIDE SEQUENCE</scope>
    <source>
        <strain evidence="3">RIFCSPLOWO2_01_FULL_58_19</strain>
    </source>
</reference>
<keyword evidence="1" id="KW-0472">Membrane</keyword>
<organism evidence="2 4">
    <name type="scientific">Candidatus Iainarchaeum sp</name>
    <dbReference type="NCBI Taxonomy" id="3101447"/>
    <lineage>
        <taxon>Archaea</taxon>
        <taxon>Candidatus Iainarchaeota</taxon>
        <taxon>Candidatus Iainarchaeia</taxon>
        <taxon>Candidatus Iainarchaeales</taxon>
        <taxon>Candidatus Iainarchaeaceae</taxon>
        <taxon>Candidatus Iainarchaeum</taxon>
    </lineage>
</organism>
<comment type="caution">
    <text evidence="2">The sequence shown here is derived from an EMBL/GenBank/DDBJ whole genome shotgun (WGS) entry which is preliminary data.</text>
</comment>
<name>A0A7J4JKL6_9ARCH</name>
<keyword evidence="1" id="KW-0812">Transmembrane</keyword>
<dbReference type="AlphaFoldDB" id="A0A7J4JKL6"/>
<proteinExistence type="predicted"/>
<reference evidence="3" key="3">
    <citation type="submission" date="2021-05" db="EMBL/GenBank/DDBJ databases">
        <title>Protein family content uncovers lineage relationships and bacterial pathway maintenance mechanisms in DPANN archaea.</title>
        <authorList>
            <person name="Castelle C.J."/>
            <person name="Meheust R."/>
            <person name="Jaffe A.L."/>
            <person name="Seitz K."/>
            <person name="Gong X."/>
            <person name="Baker B.J."/>
            <person name="Banfield J.F."/>
        </authorList>
    </citation>
    <scope>NUCLEOTIDE SEQUENCE</scope>
    <source>
        <strain evidence="3">RIFCSPLOWO2_01_FULL_58_19</strain>
    </source>
</reference>
<evidence type="ECO:0008006" key="5">
    <source>
        <dbReference type="Google" id="ProtNLM"/>
    </source>
</evidence>
<accession>A0A7J4JKL6</accession>
<evidence type="ECO:0000313" key="3">
    <source>
        <dbReference type="EMBL" id="MBS3062885.1"/>
    </source>
</evidence>
<feature type="transmembrane region" description="Helical" evidence="1">
    <location>
        <begin position="147"/>
        <end position="166"/>
    </location>
</feature>
<dbReference type="EMBL" id="DUGH01000133">
    <property type="protein sequence ID" value="HIH16865.1"/>
    <property type="molecule type" value="Genomic_DNA"/>
</dbReference>
<dbReference type="Proteomes" id="UP000678237">
    <property type="component" value="Unassembled WGS sequence"/>
</dbReference>
<protein>
    <recommendedName>
        <fullName evidence="5">Alpha-galactosidase NEW3 domain-containing protein</fullName>
    </recommendedName>
</protein>
<evidence type="ECO:0000313" key="2">
    <source>
        <dbReference type="EMBL" id="HIH16865.1"/>
    </source>
</evidence>
<keyword evidence="1" id="KW-1133">Transmembrane helix</keyword>
<sequence>MKNTAIFLALLLVVTTIRAEVLELPAEVQFSGQPVELSFKVRNEAFQALPVQVDVQVVSFKVLRKPDLVQPGEVQEIRLQLQPRNDLLGSTYQSTITVKMGAQETRKEVKFVFGEAPKQAPKKNALPPATPKAPTAFAVLPLAFNEFMMNLGLALLAAILLISFIARLTKRFMQNRG</sequence>
<evidence type="ECO:0000313" key="4">
    <source>
        <dbReference type="Proteomes" id="UP000564964"/>
    </source>
</evidence>
<evidence type="ECO:0000256" key="1">
    <source>
        <dbReference type="SAM" id="Phobius"/>
    </source>
</evidence>
<dbReference type="EMBL" id="JAGVWE010000003">
    <property type="protein sequence ID" value="MBS3062885.1"/>
    <property type="molecule type" value="Genomic_DNA"/>
</dbReference>
<gene>
    <name evidence="2" type="ORF">HA252_05670</name>
    <name evidence="3" type="ORF">J4203_03360</name>
</gene>
<dbReference type="Proteomes" id="UP000564964">
    <property type="component" value="Unassembled WGS sequence"/>
</dbReference>